<keyword evidence="2" id="KW-1185">Reference proteome</keyword>
<evidence type="ECO:0000313" key="1">
    <source>
        <dbReference type="EMBL" id="SMF72138.1"/>
    </source>
</evidence>
<gene>
    <name evidence="1" type="ORF">SAMN02744124_04441</name>
</gene>
<comment type="caution">
    <text evidence="1">The sequence shown here is derived from an EMBL/GenBank/DDBJ whole genome shotgun (WGS) entry which is preliminary data.</text>
</comment>
<protein>
    <submittedName>
        <fullName evidence="1">Uncharacterized protein</fullName>
    </submittedName>
</protein>
<evidence type="ECO:0000313" key="2">
    <source>
        <dbReference type="Proteomes" id="UP000192939"/>
    </source>
</evidence>
<organism evidence="1 2">
    <name type="scientific">Paenibacillus barengoltzii J12</name>
    <dbReference type="NCBI Taxonomy" id="935846"/>
    <lineage>
        <taxon>Bacteria</taxon>
        <taxon>Bacillati</taxon>
        <taxon>Bacillota</taxon>
        <taxon>Bacilli</taxon>
        <taxon>Bacillales</taxon>
        <taxon>Paenibacillaceae</taxon>
        <taxon>Paenibacillus</taxon>
    </lineage>
</organism>
<sequence length="63" mass="7204">MSDFVIRNLAELGDREAAQAAEIFVIFWSVGSWKNRCTWRRDSVISRRLLRLSKHEGVGSPAN</sequence>
<proteinExistence type="predicted"/>
<dbReference type="EMBL" id="FXAE01000093">
    <property type="protein sequence ID" value="SMF72138.1"/>
    <property type="molecule type" value="Genomic_DNA"/>
</dbReference>
<accession>A0ABY1M3P8</accession>
<dbReference type="Proteomes" id="UP000192939">
    <property type="component" value="Unassembled WGS sequence"/>
</dbReference>
<reference evidence="1 2" key="1">
    <citation type="submission" date="2017-04" db="EMBL/GenBank/DDBJ databases">
        <authorList>
            <person name="Varghese N."/>
            <person name="Submissions S."/>
        </authorList>
    </citation>
    <scope>NUCLEOTIDE SEQUENCE [LARGE SCALE GENOMIC DNA]</scope>
    <source>
        <strain evidence="1 2">J12</strain>
    </source>
</reference>
<name>A0ABY1M3P8_9BACL</name>